<evidence type="ECO:0000313" key="4">
    <source>
        <dbReference type="Proteomes" id="UP000799750"/>
    </source>
</evidence>
<name>A0A6A6QD46_9PEZI</name>
<gene>
    <name evidence="3" type="ORF">BU16DRAFT_543541</name>
</gene>
<feature type="compositionally biased region" description="Low complexity" evidence="2">
    <location>
        <begin position="828"/>
        <end position="851"/>
    </location>
</feature>
<feature type="compositionally biased region" description="Polar residues" evidence="2">
    <location>
        <begin position="651"/>
        <end position="669"/>
    </location>
</feature>
<feature type="compositionally biased region" description="Basic and acidic residues" evidence="2">
    <location>
        <begin position="349"/>
        <end position="368"/>
    </location>
</feature>
<feature type="region of interest" description="Disordered" evidence="2">
    <location>
        <begin position="1081"/>
        <end position="1129"/>
    </location>
</feature>
<evidence type="ECO:0000256" key="1">
    <source>
        <dbReference type="SAM" id="Coils"/>
    </source>
</evidence>
<feature type="region of interest" description="Disordered" evidence="2">
    <location>
        <begin position="301"/>
        <end position="432"/>
    </location>
</feature>
<feature type="compositionally biased region" description="Basic and acidic residues" evidence="2">
    <location>
        <begin position="560"/>
        <end position="569"/>
    </location>
</feature>
<evidence type="ECO:0000256" key="2">
    <source>
        <dbReference type="SAM" id="MobiDB-lite"/>
    </source>
</evidence>
<feature type="compositionally biased region" description="Polar residues" evidence="2">
    <location>
        <begin position="322"/>
        <end position="331"/>
    </location>
</feature>
<feature type="compositionally biased region" description="Basic and acidic residues" evidence="2">
    <location>
        <begin position="622"/>
        <end position="632"/>
    </location>
</feature>
<feature type="compositionally biased region" description="Low complexity" evidence="2">
    <location>
        <begin position="636"/>
        <end position="650"/>
    </location>
</feature>
<keyword evidence="1" id="KW-0175">Coiled coil</keyword>
<feature type="compositionally biased region" description="Polar residues" evidence="2">
    <location>
        <begin position="798"/>
        <end position="816"/>
    </location>
</feature>
<feature type="region of interest" description="Disordered" evidence="2">
    <location>
        <begin position="211"/>
        <end position="249"/>
    </location>
</feature>
<feature type="compositionally biased region" description="Acidic residues" evidence="2">
    <location>
        <begin position="897"/>
        <end position="914"/>
    </location>
</feature>
<feature type="region of interest" description="Disordered" evidence="2">
    <location>
        <begin position="456"/>
        <end position="854"/>
    </location>
</feature>
<reference evidence="3" key="1">
    <citation type="journal article" date="2020" name="Stud. Mycol.">
        <title>101 Dothideomycetes genomes: a test case for predicting lifestyles and emergence of pathogens.</title>
        <authorList>
            <person name="Haridas S."/>
            <person name="Albert R."/>
            <person name="Binder M."/>
            <person name="Bloem J."/>
            <person name="Labutti K."/>
            <person name="Salamov A."/>
            <person name="Andreopoulos B."/>
            <person name="Baker S."/>
            <person name="Barry K."/>
            <person name="Bills G."/>
            <person name="Bluhm B."/>
            <person name="Cannon C."/>
            <person name="Castanera R."/>
            <person name="Culley D."/>
            <person name="Daum C."/>
            <person name="Ezra D."/>
            <person name="Gonzalez J."/>
            <person name="Henrissat B."/>
            <person name="Kuo A."/>
            <person name="Liang C."/>
            <person name="Lipzen A."/>
            <person name="Lutzoni F."/>
            <person name="Magnuson J."/>
            <person name="Mondo S."/>
            <person name="Nolan M."/>
            <person name="Ohm R."/>
            <person name="Pangilinan J."/>
            <person name="Park H.-J."/>
            <person name="Ramirez L."/>
            <person name="Alfaro M."/>
            <person name="Sun H."/>
            <person name="Tritt A."/>
            <person name="Yoshinaga Y."/>
            <person name="Zwiers L.-H."/>
            <person name="Turgeon B."/>
            <person name="Goodwin S."/>
            <person name="Spatafora J."/>
            <person name="Crous P."/>
            <person name="Grigoriev I."/>
        </authorList>
    </citation>
    <scope>NUCLEOTIDE SEQUENCE</scope>
    <source>
        <strain evidence="3">CBS 269.34</strain>
    </source>
</reference>
<feature type="coiled-coil region" evidence="1">
    <location>
        <begin position="1263"/>
        <end position="1299"/>
    </location>
</feature>
<feature type="region of interest" description="Disordered" evidence="2">
    <location>
        <begin position="263"/>
        <end position="283"/>
    </location>
</feature>
<accession>A0A6A6QD46</accession>
<feature type="compositionally biased region" description="Basic and acidic residues" evidence="2">
    <location>
        <begin position="528"/>
        <end position="549"/>
    </location>
</feature>
<feature type="compositionally biased region" description="Acidic residues" evidence="2">
    <location>
        <begin position="472"/>
        <end position="484"/>
    </location>
</feature>
<feature type="region of interest" description="Disordered" evidence="2">
    <location>
        <begin position="1"/>
        <end position="28"/>
    </location>
</feature>
<dbReference type="EMBL" id="MU004197">
    <property type="protein sequence ID" value="KAF2490192.1"/>
    <property type="molecule type" value="Genomic_DNA"/>
</dbReference>
<proteinExistence type="predicted"/>
<dbReference type="OrthoDB" id="6779410at2759"/>
<feature type="compositionally biased region" description="Low complexity" evidence="2">
    <location>
        <begin position="602"/>
        <end position="616"/>
    </location>
</feature>
<feature type="compositionally biased region" description="Low complexity" evidence="2">
    <location>
        <begin position="771"/>
        <end position="783"/>
    </location>
</feature>
<dbReference type="Proteomes" id="UP000799750">
    <property type="component" value="Unassembled WGS sequence"/>
</dbReference>
<keyword evidence="4" id="KW-1185">Reference proteome</keyword>
<organism evidence="3 4">
    <name type="scientific">Lophium mytilinum</name>
    <dbReference type="NCBI Taxonomy" id="390894"/>
    <lineage>
        <taxon>Eukaryota</taxon>
        <taxon>Fungi</taxon>
        <taxon>Dikarya</taxon>
        <taxon>Ascomycota</taxon>
        <taxon>Pezizomycotina</taxon>
        <taxon>Dothideomycetes</taxon>
        <taxon>Pleosporomycetidae</taxon>
        <taxon>Mytilinidiales</taxon>
        <taxon>Mytilinidiaceae</taxon>
        <taxon>Lophium</taxon>
    </lineage>
</organism>
<feature type="compositionally biased region" description="Polar residues" evidence="2">
    <location>
        <begin position="916"/>
        <end position="928"/>
    </location>
</feature>
<evidence type="ECO:0000313" key="3">
    <source>
        <dbReference type="EMBL" id="KAF2490192.1"/>
    </source>
</evidence>
<feature type="compositionally biased region" description="Basic and acidic residues" evidence="2">
    <location>
        <begin position="461"/>
        <end position="471"/>
    </location>
</feature>
<protein>
    <submittedName>
        <fullName evidence="3">Uncharacterized protein</fullName>
    </submittedName>
</protein>
<feature type="region of interest" description="Disordered" evidence="2">
    <location>
        <begin position="866"/>
        <end position="928"/>
    </location>
</feature>
<feature type="compositionally biased region" description="Polar residues" evidence="2">
    <location>
        <begin position="401"/>
        <end position="432"/>
    </location>
</feature>
<feature type="compositionally biased region" description="Acidic residues" evidence="2">
    <location>
        <begin position="510"/>
        <end position="527"/>
    </location>
</feature>
<feature type="compositionally biased region" description="Polar residues" evidence="2">
    <location>
        <begin position="694"/>
        <end position="710"/>
    </location>
</feature>
<feature type="compositionally biased region" description="Acidic residues" evidence="2">
    <location>
        <begin position="550"/>
        <end position="559"/>
    </location>
</feature>
<feature type="compositionally biased region" description="Basic and acidic residues" evidence="2">
    <location>
        <begin position="880"/>
        <end position="890"/>
    </location>
</feature>
<sequence length="1514" mass="166501">MNSAGPGATAADEPGSTAHDTDSAMPTLTTAKSTDVMPKNLRLRIDELDDRKVSRCSRGYQELRQIARELKEGKLNISMRENSDFAWLVDEIHLFHVDVLNRFAEDDKSIRTLQMWCSKTNAAINRLERQIKRLKASAKESRPFTRDDCRALFESMLEESRASSQVNPQTVLVEKSKLESIIDRIGTLEMASSSVQHCTKCCGTESTQQTENYGSAEQDETFRQAQQSQTESDHGYQSEYAPTSPDLENRDIQIFSPVEVFRPDANVPLAGDTSENDEADQGNHSEIIDLPAKEDHNEMRAVEGVDPEDEINTSKSLDDTTALESQPQLSDAPTVVLVPAFQSDAPTSDPRDASSSRDEPAFAHDDSTSSRGSNALDSVDDAVTEANSSQPSETVADDSVLDSQQETPPPTFATQAHLSKSHSEQNAESTETAELIHDKLEEKQSLGQVFTPGLDYASIDNESKNECKNESESDDLFSDGENLEPDTFFARRAAQDETTSDEGALISGEETTESPEDGQDHEEDDPDQAARRKDSKSSCKKNDEKPHDGESDDSDDDSDGRDGGAERARVNQGLANTQCEAGPISEPQQSTSTANKDEPCDHGGSTLTSSISSHDSPVADASRTHAQEDPATRKVSASASNAAANFEASSGTLSNASNTNGTVTPSGSATLFGAPAPASNSADSRPPNELEATGSGTARNSSENVANPTQKGLILTAQKSASMDDAENEGMELDHVSDSEEDGEEVTMSNNRLPNAGPPTQPGQASATADPTGPSTTSFTSPPLQASLPPFDAALLNLPSTQPQPSNGAADTSSSEMEIDDVPTDDPSLATSGGSSSATLTRGSSTSSTTSQVSFANETQWQALFVRAPPTSASESGSNRLHDSSARETNDQYVEASMDDAEERDDEDMGEADTDGGSSLSQSQAVVGTSISQEPAIAQILPPQPAQTPRKIPQCVLPRLAEPLAAPTTPWVPAHPQLVLANLDLNKHFVHDRRQELDKIFKAFSRTATANRADLSAEQVVALARATEINCVAGGEILEVYYRKTKGQLTQLKKAESNPAIWKFTLGNVVKWTERLPDYAPPTRKATRQAYPGGNSGVDVDMEEEVPRRKTEPIATPAATSLQEPNSDKNIEMEATGDAQESGNDIPIPAQLRPNRIGEEGVYRLFPSYERIWRLHCDQLPLRAQGLLEIYRAFSQTNSAQVFDGSPMFSEDKLVKCAKFHEGEAVKVIGSYQRSEKETENDYNREIISQLLRGQAYIQGEQQQRLNAEVREQQEARLAAEAEKAKEQERKDSEELAKLRPVGLNVDHLQVGECLDDKKSRQDEMRKYWIARLYMHLQAQNQQYPHEGAPLLTEDELSLYVLDREEIVWRFFKHEYLFRRIYDTGFYDQVMSTQEFTVPWEWHTKFVLKKRDLVKEFHEFASLQGERRRGEEVDQHFLDFNCVVVEGTRKRKIGVESRELADKSAEFASFQVERRREEAVDPSFLDSNYVVVEQTRKRKIGGRSRETPDEETGL</sequence>